<evidence type="ECO:0000313" key="3">
    <source>
        <dbReference type="Proteomes" id="UP000298218"/>
    </source>
</evidence>
<dbReference type="EMBL" id="SOHQ01000051">
    <property type="protein sequence ID" value="TFD74644.1"/>
    <property type="molecule type" value="Genomic_DNA"/>
</dbReference>
<reference evidence="2 3" key="1">
    <citation type="submission" date="2019-03" db="EMBL/GenBank/DDBJ databases">
        <title>Genomics of glacier-inhabiting Cryobacterium strains.</title>
        <authorList>
            <person name="Liu Q."/>
            <person name="Xin Y.-H."/>
        </authorList>
    </citation>
    <scope>NUCLEOTIDE SEQUENCE [LARGE SCALE GENOMIC DNA]</scope>
    <source>
        <strain evidence="2 3">CGMCC 1.4292</strain>
    </source>
</reference>
<evidence type="ECO:0008006" key="4">
    <source>
        <dbReference type="Google" id="ProtNLM"/>
    </source>
</evidence>
<name>A0A4Y8KMQ3_9MICO</name>
<keyword evidence="3" id="KW-1185">Reference proteome</keyword>
<accession>A0A4Y8KMQ3</accession>
<evidence type="ECO:0000256" key="1">
    <source>
        <dbReference type="SAM" id="SignalP"/>
    </source>
</evidence>
<feature type="chain" id="PRO_5039278346" description="GerMN domain-containing protein" evidence="1">
    <location>
        <begin position="23"/>
        <end position="131"/>
    </location>
</feature>
<gene>
    <name evidence="2" type="ORF">E3T53_16890</name>
</gene>
<sequence>MKKLVPVVFAAALLLSACSGTAEPVDTSSGTTAPVATVVDRTADVSAALSPELAAFVTQAEEPETGRINVSTTIVDPRGSNGSADAVTALAICTAVSQLDGIENVSIYEADGTSLVLFGHPSVPAGKCGEV</sequence>
<evidence type="ECO:0000313" key="2">
    <source>
        <dbReference type="EMBL" id="TFD74644.1"/>
    </source>
</evidence>
<keyword evidence="1" id="KW-0732">Signal</keyword>
<protein>
    <recommendedName>
        <fullName evidence="4">GerMN domain-containing protein</fullName>
    </recommendedName>
</protein>
<dbReference type="OrthoDB" id="9997737at2"/>
<dbReference type="AlphaFoldDB" id="A0A4Y8KMQ3"/>
<comment type="caution">
    <text evidence="2">The sequence shown here is derived from an EMBL/GenBank/DDBJ whole genome shotgun (WGS) entry which is preliminary data.</text>
</comment>
<organism evidence="2 3">
    <name type="scientific">Cryobacterium psychrophilum</name>
    <dbReference type="NCBI Taxonomy" id="41988"/>
    <lineage>
        <taxon>Bacteria</taxon>
        <taxon>Bacillati</taxon>
        <taxon>Actinomycetota</taxon>
        <taxon>Actinomycetes</taxon>
        <taxon>Micrococcales</taxon>
        <taxon>Microbacteriaceae</taxon>
        <taxon>Cryobacterium</taxon>
    </lineage>
</organism>
<dbReference type="Proteomes" id="UP000298218">
    <property type="component" value="Unassembled WGS sequence"/>
</dbReference>
<dbReference type="PROSITE" id="PS51257">
    <property type="entry name" value="PROKAR_LIPOPROTEIN"/>
    <property type="match status" value="1"/>
</dbReference>
<proteinExistence type="predicted"/>
<feature type="signal peptide" evidence="1">
    <location>
        <begin position="1"/>
        <end position="22"/>
    </location>
</feature>
<dbReference type="RefSeq" id="WP_134172183.1">
    <property type="nucleotide sequence ID" value="NZ_SODI01000001.1"/>
</dbReference>